<keyword evidence="4" id="KW-0804">Transcription</keyword>
<organism evidence="7 8">
    <name type="scientific">Theobroma cacao</name>
    <name type="common">Cacao</name>
    <name type="synonym">Cocoa</name>
    <dbReference type="NCBI Taxonomy" id="3641"/>
    <lineage>
        <taxon>Eukaryota</taxon>
        <taxon>Viridiplantae</taxon>
        <taxon>Streptophyta</taxon>
        <taxon>Embryophyta</taxon>
        <taxon>Tracheophyta</taxon>
        <taxon>Spermatophyta</taxon>
        <taxon>Magnoliopsida</taxon>
        <taxon>eudicotyledons</taxon>
        <taxon>Gunneridae</taxon>
        <taxon>Pentapetalae</taxon>
        <taxon>rosids</taxon>
        <taxon>malvids</taxon>
        <taxon>Malvales</taxon>
        <taxon>Malvaceae</taxon>
        <taxon>Byttnerioideae</taxon>
        <taxon>Theobroma</taxon>
    </lineage>
</organism>
<dbReference type="InterPro" id="IPR003340">
    <property type="entry name" value="B3_DNA-bd"/>
</dbReference>
<dbReference type="SUPFAM" id="SSF101936">
    <property type="entry name" value="DNA-binding pseudobarrel domain"/>
    <property type="match status" value="1"/>
</dbReference>
<sequence>MAVLSKVLTKTDVQKRLSVRTVNKKCFLDFGNKHKVEFKVEDKNGDVWPFVCSTRKGQDYPKPVLSKGWLRFVRRWKLAIGDRVVLHEIQGKAGTGLYRIEVIKRAKQSPGVLSPSILNHDGDRSMGNIGKEPTGTTHSTDQAMAYNQTDGPRDQTVSTVTSHSTDQAMAYKQTEGLRDQPVSAVTFHSTDQAMAYNQTERLNDLPVTDRVGSTMVEFICLKPRVQVKEPKFIDFFELESQDRKGKDMVESPSTSLTTRFFEFL</sequence>
<keyword evidence="5" id="KW-0539">Nucleus</keyword>
<protein>
    <recommendedName>
        <fullName evidence="6">TF-B3 domain-containing protein</fullName>
    </recommendedName>
</protein>
<keyword evidence="3" id="KW-0238">DNA-binding</keyword>
<dbReference type="InParanoid" id="A0A061E4G0"/>
<dbReference type="GO" id="GO:0003700">
    <property type="term" value="F:DNA-binding transcription factor activity"/>
    <property type="evidence" value="ECO:0007669"/>
    <property type="project" value="InterPro"/>
</dbReference>
<evidence type="ECO:0000259" key="6">
    <source>
        <dbReference type="SMART" id="SM01019"/>
    </source>
</evidence>
<evidence type="ECO:0000256" key="1">
    <source>
        <dbReference type="ARBA" id="ARBA00004123"/>
    </source>
</evidence>
<evidence type="ECO:0000313" key="7">
    <source>
        <dbReference type="EMBL" id="EOX97143.1"/>
    </source>
</evidence>
<comment type="subcellular location">
    <subcellularLocation>
        <location evidence="1">Nucleus</location>
    </subcellularLocation>
</comment>
<dbReference type="PANTHER" id="PTHR31140:SF145">
    <property type="entry name" value="TF-B3 DOMAIN-CONTAINING PROTEIN"/>
    <property type="match status" value="1"/>
</dbReference>
<feature type="domain" description="TF-B3" evidence="6">
    <location>
        <begin position="4"/>
        <end position="106"/>
    </location>
</feature>
<dbReference type="InterPro" id="IPR044800">
    <property type="entry name" value="LEC2-like"/>
</dbReference>
<dbReference type="GO" id="GO:0003677">
    <property type="term" value="F:DNA binding"/>
    <property type="evidence" value="ECO:0007669"/>
    <property type="project" value="UniProtKB-KW"/>
</dbReference>
<dbReference type="Gramene" id="EOX97143">
    <property type="protein sequence ID" value="EOX97143"/>
    <property type="gene ID" value="TCM_006242"/>
</dbReference>
<reference evidence="7 8" key="1">
    <citation type="journal article" date="2013" name="Genome Biol.">
        <title>The genome sequence of the most widely cultivated cacao type and its use to identify candidate genes regulating pod color.</title>
        <authorList>
            <person name="Motamayor J.C."/>
            <person name="Mockaitis K."/>
            <person name="Schmutz J."/>
            <person name="Haiminen N."/>
            <person name="Iii D.L."/>
            <person name="Cornejo O."/>
            <person name="Findley S.D."/>
            <person name="Zheng P."/>
            <person name="Utro F."/>
            <person name="Royaert S."/>
            <person name="Saski C."/>
            <person name="Jenkins J."/>
            <person name="Podicheti R."/>
            <person name="Zhao M."/>
            <person name="Scheffler B.E."/>
            <person name="Stack J.C."/>
            <person name="Feltus F.A."/>
            <person name="Mustiga G.M."/>
            <person name="Amores F."/>
            <person name="Phillips W."/>
            <person name="Marelli J.P."/>
            <person name="May G.D."/>
            <person name="Shapiro H."/>
            <person name="Ma J."/>
            <person name="Bustamante C.D."/>
            <person name="Schnell R.J."/>
            <person name="Main D."/>
            <person name="Gilbert D."/>
            <person name="Parida L."/>
            <person name="Kuhn D.N."/>
        </authorList>
    </citation>
    <scope>NUCLEOTIDE SEQUENCE [LARGE SCALE GENOMIC DNA]</scope>
    <source>
        <strain evidence="8">cv. Matina 1-6</strain>
    </source>
</reference>
<dbReference type="Gene3D" id="2.40.330.10">
    <property type="entry name" value="DNA-binding pseudobarrel domain"/>
    <property type="match status" value="1"/>
</dbReference>
<dbReference type="Proteomes" id="UP000026915">
    <property type="component" value="Chromosome 2"/>
</dbReference>
<dbReference type="GO" id="GO:0005634">
    <property type="term" value="C:nucleus"/>
    <property type="evidence" value="ECO:0007669"/>
    <property type="project" value="UniProtKB-SubCell"/>
</dbReference>
<dbReference type="HOGENOM" id="CLU_1055276_0_0_1"/>
<evidence type="ECO:0000256" key="5">
    <source>
        <dbReference type="ARBA" id="ARBA00023242"/>
    </source>
</evidence>
<keyword evidence="8" id="KW-1185">Reference proteome</keyword>
<dbReference type="SMART" id="SM01019">
    <property type="entry name" value="B3"/>
    <property type="match status" value="1"/>
</dbReference>
<name>A0A061E4G0_THECC</name>
<proteinExistence type="predicted"/>
<gene>
    <name evidence="7" type="ORF">TCM_006242</name>
</gene>
<keyword evidence="2" id="KW-0805">Transcription regulation</keyword>
<dbReference type="PANTHER" id="PTHR31140">
    <property type="entry name" value="B3 DOMAIN-CONTAINING TRANSCRIPTION FACTOR ABI3"/>
    <property type="match status" value="1"/>
</dbReference>
<evidence type="ECO:0000256" key="3">
    <source>
        <dbReference type="ARBA" id="ARBA00023125"/>
    </source>
</evidence>
<evidence type="ECO:0000256" key="2">
    <source>
        <dbReference type="ARBA" id="ARBA00023015"/>
    </source>
</evidence>
<evidence type="ECO:0000313" key="8">
    <source>
        <dbReference type="Proteomes" id="UP000026915"/>
    </source>
</evidence>
<dbReference type="OMA" id="HNKVEMP"/>
<accession>A0A061E4G0</accession>
<dbReference type="AlphaFoldDB" id="A0A061E4G0"/>
<dbReference type="Pfam" id="PF02362">
    <property type="entry name" value="B3"/>
    <property type="match status" value="1"/>
</dbReference>
<evidence type="ECO:0000256" key="4">
    <source>
        <dbReference type="ARBA" id="ARBA00023163"/>
    </source>
</evidence>
<dbReference type="InterPro" id="IPR015300">
    <property type="entry name" value="DNA-bd_pseudobarrel_sf"/>
</dbReference>
<dbReference type="EMBL" id="CM001880">
    <property type="protein sequence ID" value="EOX97143.1"/>
    <property type="molecule type" value="Genomic_DNA"/>
</dbReference>
<dbReference type="CDD" id="cd10017">
    <property type="entry name" value="B3_DNA"/>
    <property type="match status" value="1"/>
</dbReference>